<dbReference type="InterPro" id="IPR012337">
    <property type="entry name" value="RNaseH-like_sf"/>
</dbReference>
<feature type="domain" description="Integrase zinc-binding" evidence="1">
    <location>
        <begin position="42"/>
        <end position="100"/>
    </location>
</feature>
<evidence type="ECO:0000259" key="1">
    <source>
        <dbReference type="Pfam" id="PF17921"/>
    </source>
</evidence>
<dbReference type="InterPro" id="IPR041588">
    <property type="entry name" value="Integrase_H2C2"/>
</dbReference>
<proteinExistence type="predicted"/>
<feature type="non-terminal residue" evidence="2">
    <location>
        <position position="1"/>
    </location>
</feature>
<dbReference type="SUPFAM" id="SSF53098">
    <property type="entry name" value="Ribonuclease H-like"/>
    <property type="match status" value="1"/>
</dbReference>
<dbReference type="OrthoDB" id="2020640at2759"/>
<dbReference type="GO" id="GO:0003676">
    <property type="term" value="F:nucleic acid binding"/>
    <property type="evidence" value="ECO:0007669"/>
    <property type="project" value="InterPro"/>
</dbReference>
<keyword evidence="3" id="KW-1185">Reference proteome</keyword>
<dbReference type="STRING" id="157652.A0A371EPN1"/>
<protein>
    <recommendedName>
        <fullName evidence="1">Integrase zinc-binding domain-containing protein</fullName>
    </recommendedName>
</protein>
<dbReference type="Proteomes" id="UP000257109">
    <property type="component" value="Unassembled WGS sequence"/>
</dbReference>
<dbReference type="EMBL" id="QJKJ01012732">
    <property type="protein sequence ID" value="RDX68018.1"/>
    <property type="molecule type" value="Genomic_DNA"/>
</dbReference>
<dbReference type="Gene3D" id="1.10.340.70">
    <property type="match status" value="1"/>
</dbReference>
<dbReference type="PANTHER" id="PTHR35046:SF9">
    <property type="entry name" value="RNA-DIRECTED DNA POLYMERASE"/>
    <property type="match status" value="1"/>
</dbReference>
<accession>A0A371EPN1</accession>
<sequence>MLETKLLSFESLKDLYVDDNDFKKAYDLCVVSANGGFIMWPKSSIRELLVKEAHKGGLMSYFGVRKTYEALVKHFYWPKMKHNVHHVCERCLTCKMAKSRVLSKGLYTSIPIPTTPLTDISMDFWIDSRKMAHFIPCHKSNDACHVANLFFKEVVRLHELLKSIGKLGTKLMFSTTCHPQMDGQTEVVNRMLFQLLRCFMGRNLKSWENWLLDNEFTYNRVVNETTSHLPFKLVYGCSPLSPLDLIPLFVSSKANSEGLSKAQSMVKLHEKARVFMEKQGKRYVKIVSKDREGRAFAEGDLVCVHL</sequence>
<dbReference type="Gene3D" id="3.30.420.10">
    <property type="entry name" value="Ribonuclease H-like superfamily/Ribonuclease H"/>
    <property type="match status" value="1"/>
</dbReference>
<evidence type="ECO:0000313" key="2">
    <source>
        <dbReference type="EMBL" id="RDX68018.1"/>
    </source>
</evidence>
<dbReference type="PANTHER" id="PTHR35046">
    <property type="entry name" value="ZINC KNUCKLE (CCHC-TYPE) FAMILY PROTEIN"/>
    <property type="match status" value="1"/>
</dbReference>
<organism evidence="2 3">
    <name type="scientific">Mucuna pruriens</name>
    <name type="common">Velvet bean</name>
    <name type="synonym">Dolichos pruriens</name>
    <dbReference type="NCBI Taxonomy" id="157652"/>
    <lineage>
        <taxon>Eukaryota</taxon>
        <taxon>Viridiplantae</taxon>
        <taxon>Streptophyta</taxon>
        <taxon>Embryophyta</taxon>
        <taxon>Tracheophyta</taxon>
        <taxon>Spermatophyta</taxon>
        <taxon>Magnoliopsida</taxon>
        <taxon>eudicotyledons</taxon>
        <taxon>Gunneridae</taxon>
        <taxon>Pentapetalae</taxon>
        <taxon>rosids</taxon>
        <taxon>fabids</taxon>
        <taxon>Fabales</taxon>
        <taxon>Fabaceae</taxon>
        <taxon>Papilionoideae</taxon>
        <taxon>50 kb inversion clade</taxon>
        <taxon>NPAAA clade</taxon>
        <taxon>indigoferoid/millettioid clade</taxon>
        <taxon>Phaseoleae</taxon>
        <taxon>Mucuna</taxon>
    </lineage>
</organism>
<dbReference type="InterPro" id="IPR036397">
    <property type="entry name" value="RNaseH_sf"/>
</dbReference>
<name>A0A371EPN1_MUCPR</name>
<evidence type="ECO:0000313" key="3">
    <source>
        <dbReference type="Proteomes" id="UP000257109"/>
    </source>
</evidence>
<dbReference type="AlphaFoldDB" id="A0A371EPN1"/>
<comment type="caution">
    <text evidence="2">The sequence shown here is derived from an EMBL/GenBank/DDBJ whole genome shotgun (WGS) entry which is preliminary data.</text>
</comment>
<gene>
    <name evidence="2" type="ORF">CR513_53040</name>
</gene>
<dbReference type="Pfam" id="PF17921">
    <property type="entry name" value="Integrase_H2C2"/>
    <property type="match status" value="1"/>
</dbReference>
<reference evidence="2" key="1">
    <citation type="submission" date="2018-05" db="EMBL/GenBank/DDBJ databases">
        <title>Draft genome of Mucuna pruriens seed.</title>
        <authorList>
            <person name="Nnadi N.E."/>
            <person name="Vos R."/>
            <person name="Hasami M.H."/>
            <person name="Devisetty U.K."/>
            <person name="Aguiy J.C."/>
        </authorList>
    </citation>
    <scope>NUCLEOTIDE SEQUENCE [LARGE SCALE GENOMIC DNA]</scope>
    <source>
        <strain evidence="2">JCA_2017</strain>
    </source>
</reference>